<dbReference type="PROSITE" id="PS51379">
    <property type="entry name" value="4FE4S_FER_2"/>
    <property type="match status" value="1"/>
</dbReference>
<feature type="domain" description="4Fe-4S ferredoxin-type" evidence="9">
    <location>
        <begin position="184"/>
        <end position="216"/>
    </location>
</feature>
<evidence type="ECO:0000256" key="5">
    <source>
        <dbReference type="ARBA" id="ARBA00022785"/>
    </source>
</evidence>
<dbReference type="Pfam" id="PF08331">
    <property type="entry name" value="QueG_DUF1730"/>
    <property type="match status" value="1"/>
</dbReference>
<dbReference type="PROSITE" id="PS00198">
    <property type="entry name" value="4FE4S_FER_1"/>
    <property type="match status" value="1"/>
</dbReference>
<dbReference type="RefSeq" id="WP_116678904.1">
    <property type="nucleotide sequence ID" value="NZ_QEKY01000004.1"/>
</dbReference>
<dbReference type="GO" id="GO:0008616">
    <property type="term" value="P:tRNA queuosine(34) biosynthetic process"/>
    <property type="evidence" value="ECO:0007669"/>
    <property type="project" value="UniProtKB-KW"/>
</dbReference>
<sequence length="327" mass="36482">MQADEKITLRYSPTESARLIKEEARRLGFSACGFAEAEALPPAVVGTYERFLSEGRHGEMDYLERNRELRYAPAALLPGTRTVISVALNYFPKTKQSPSAPQIAYYAYGKDYHRVVKRLLDQLLDYIRREICPEVTGRSFSDSAPIAERYWACRAGIGWVGRSGMLVLPEGGTFFFLGELLVDIPLPSDGPMMSRCGSCRRCIESCPTGAISEAGFDSRLCVSYLTIEHAGEIPKSLAEKLGNRFYGCDSCQLCCPWNRYAHPSEVEAFTPREALLSFNREDLATLDEDSYRHFFGGSAMKRAGLDGLLRNARALRHAATEDEETPS</sequence>
<evidence type="ECO:0000256" key="3">
    <source>
        <dbReference type="ARBA" id="ARBA00022694"/>
    </source>
</evidence>
<evidence type="ECO:0000259" key="9">
    <source>
        <dbReference type="PROSITE" id="PS51379"/>
    </source>
</evidence>
<comment type="caution">
    <text evidence="10">The sequence shown here is derived from an EMBL/GenBank/DDBJ whole genome shotgun (WGS) entry which is preliminary data.</text>
</comment>
<dbReference type="GO" id="GO:0052693">
    <property type="term" value="F:epoxyqueuosine reductase activity"/>
    <property type="evidence" value="ECO:0007669"/>
    <property type="project" value="TreeGrafter"/>
</dbReference>
<evidence type="ECO:0000256" key="6">
    <source>
        <dbReference type="ARBA" id="ARBA00023002"/>
    </source>
</evidence>
<dbReference type="GeneID" id="94550357"/>
<dbReference type="InterPro" id="IPR017900">
    <property type="entry name" value="4Fe4S_Fe_S_CS"/>
</dbReference>
<keyword evidence="5" id="KW-0671">Queuosine biosynthesis</keyword>
<organism evidence="10 11">
    <name type="scientific">Porphyromonas loveana</name>
    <dbReference type="NCBI Taxonomy" id="1884669"/>
    <lineage>
        <taxon>Bacteria</taxon>
        <taxon>Pseudomonadati</taxon>
        <taxon>Bacteroidota</taxon>
        <taxon>Bacteroidia</taxon>
        <taxon>Bacteroidales</taxon>
        <taxon>Porphyromonadaceae</taxon>
        <taxon>Porphyromonas</taxon>
    </lineage>
</organism>
<evidence type="ECO:0000256" key="7">
    <source>
        <dbReference type="ARBA" id="ARBA00023004"/>
    </source>
</evidence>
<dbReference type="InterPro" id="IPR004453">
    <property type="entry name" value="QueG"/>
</dbReference>
<dbReference type="NCBIfam" id="TIGR00276">
    <property type="entry name" value="tRNA epoxyqueuosine(34) reductase QueG"/>
    <property type="match status" value="1"/>
</dbReference>
<dbReference type="Proteomes" id="UP000245462">
    <property type="component" value="Unassembled WGS sequence"/>
</dbReference>
<reference evidence="10 11" key="1">
    <citation type="submission" date="2018-04" db="EMBL/GenBank/DDBJ databases">
        <title>Genomic Encyclopedia of Type Strains, Phase IV (KMG-IV): sequencing the most valuable type-strain genomes for metagenomic binning, comparative biology and taxonomic classification.</title>
        <authorList>
            <person name="Goeker M."/>
        </authorList>
    </citation>
    <scope>NUCLEOTIDE SEQUENCE [LARGE SCALE GENOMIC DNA]</scope>
    <source>
        <strain evidence="10 11">DSM 28520</strain>
    </source>
</reference>
<keyword evidence="7" id="KW-0408">Iron</keyword>
<evidence type="ECO:0000313" key="11">
    <source>
        <dbReference type="Proteomes" id="UP000245462"/>
    </source>
</evidence>
<keyword evidence="4" id="KW-0479">Metal-binding</keyword>
<dbReference type="EMBL" id="QEKY01000004">
    <property type="protein sequence ID" value="PVZ12832.1"/>
    <property type="molecule type" value="Genomic_DNA"/>
</dbReference>
<keyword evidence="8" id="KW-0411">Iron-sulfur</keyword>
<keyword evidence="1" id="KW-0004">4Fe-4S</keyword>
<keyword evidence="3" id="KW-0819">tRNA processing</keyword>
<keyword evidence="11" id="KW-1185">Reference proteome</keyword>
<dbReference type="InterPro" id="IPR013542">
    <property type="entry name" value="QueG_DUF1730"/>
</dbReference>
<dbReference type="PANTHER" id="PTHR30002">
    <property type="entry name" value="EPOXYQUEUOSINE REDUCTASE"/>
    <property type="match status" value="1"/>
</dbReference>
<gene>
    <name evidence="10" type="ORF">C7382_104139</name>
</gene>
<accession>A0A2U1FL39</accession>
<evidence type="ECO:0000256" key="2">
    <source>
        <dbReference type="ARBA" id="ARBA00022490"/>
    </source>
</evidence>
<dbReference type="PANTHER" id="PTHR30002:SF4">
    <property type="entry name" value="EPOXYQUEUOSINE REDUCTASE"/>
    <property type="match status" value="1"/>
</dbReference>
<dbReference type="OrthoDB" id="9784571at2"/>
<keyword evidence="6" id="KW-0560">Oxidoreductase</keyword>
<proteinExistence type="predicted"/>
<dbReference type="GO" id="GO:0051539">
    <property type="term" value="F:4 iron, 4 sulfur cluster binding"/>
    <property type="evidence" value="ECO:0007669"/>
    <property type="project" value="UniProtKB-KW"/>
</dbReference>
<evidence type="ECO:0000256" key="8">
    <source>
        <dbReference type="ARBA" id="ARBA00023014"/>
    </source>
</evidence>
<dbReference type="Gene3D" id="3.30.70.20">
    <property type="match status" value="1"/>
</dbReference>
<dbReference type="Pfam" id="PF13484">
    <property type="entry name" value="Fer4_16"/>
    <property type="match status" value="1"/>
</dbReference>
<name>A0A2U1FL39_9PORP</name>
<evidence type="ECO:0000256" key="4">
    <source>
        <dbReference type="ARBA" id="ARBA00022723"/>
    </source>
</evidence>
<evidence type="ECO:0000313" key="10">
    <source>
        <dbReference type="EMBL" id="PVZ12832.1"/>
    </source>
</evidence>
<dbReference type="GO" id="GO:0046872">
    <property type="term" value="F:metal ion binding"/>
    <property type="evidence" value="ECO:0007669"/>
    <property type="project" value="UniProtKB-KW"/>
</dbReference>
<keyword evidence="2" id="KW-0963">Cytoplasm</keyword>
<protein>
    <submittedName>
        <fullName evidence="10">Epoxyqueuosine reductase</fullName>
    </submittedName>
</protein>
<dbReference type="AlphaFoldDB" id="A0A2U1FL39"/>
<dbReference type="SUPFAM" id="SSF46548">
    <property type="entry name" value="alpha-helical ferredoxin"/>
    <property type="match status" value="1"/>
</dbReference>
<dbReference type="InterPro" id="IPR017896">
    <property type="entry name" value="4Fe4S_Fe-S-bd"/>
</dbReference>
<evidence type="ECO:0000256" key="1">
    <source>
        <dbReference type="ARBA" id="ARBA00022485"/>
    </source>
</evidence>